<organism evidence="2 3">
    <name type="scientific">Veronia nyctiphanis</name>
    <dbReference type="NCBI Taxonomy" id="1278244"/>
    <lineage>
        <taxon>Bacteria</taxon>
        <taxon>Pseudomonadati</taxon>
        <taxon>Pseudomonadota</taxon>
        <taxon>Gammaproteobacteria</taxon>
        <taxon>Vibrionales</taxon>
        <taxon>Vibrionaceae</taxon>
        <taxon>Veronia</taxon>
    </lineage>
</organism>
<protein>
    <recommendedName>
        <fullName evidence="4">Cytochrome c domain-containing protein</fullName>
    </recommendedName>
</protein>
<dbReference type="EMBL" id="PEIB01000050">
    <property type="protein sequence ID" value="RXJ70410.1"/>
    <property type="molecule type" value="Genomic_DNA"/>
</dbReference>
<keyword evidence="3" id="KW-1185">Reference proteome</keyword>
<feature type="signal peptide" evidence="1">
    <location>
        <begin position="1"/>
        <end position="25"/>
    </location>
</feature>
<proteinExistence type="predicted"/>
<sequence length="341" mass="38056">MHISIKIVSKFSLTFLIIFSSSAFSNNAPQTFPPEYNAFDYPVKSESVAVSFGCLFFGIFSPCERNEETELAFEREFFSHVQNIDYSRMAWLLFKMKGYAYSSDSPYTARILRLIAFGNIMLSQKDPNFSIDNIPFILAARTHAGASEVFQPSNLNTLSLTSFTDSLLTYALGQKELGNQINEGLIEIGKQHGEPGLEAIVVAAFSYIYSTDKTLIQKGLDILEDCTTYLCERTTSLGPFRQVGVMMTIAEGYVALSQKAKATEILQKAKTFAEDNFMPTPLLERLEVLSDEILEGEYSREAPKLQGMGFYRLPAGPSQWADACALCHAGAIIPAHYYSWK</sequence>
<accession>A0A4Q0YI83</accession>
<dbReference type="Proteomes" id="UP000290287">
    <property type="component" value="Unassembled WGS sequence"/>
</dbReference>
<gene>
    <name evidence="2" type="ORF">CS022_23325</name>
</gene>
<feature type="chain" id="PRO_5020755086" description="Cytochrome c domain-containing protein" evidence="1">
    <location>
        <begin position="26"/>
        <end position="341"/>
    </location>
</feature>
<dbReference type="AlphaFoldDB" id="A0A4Q0YI83"/>
<evidence type="ECO:0000313" key="3">
    <source>
        <dbReference type="Proteomes" id="UP000290287"/>
    </source>
</evidence>
<comment type="caution">
    <text evidence="2">The sequence shown here is derived from an EMBL/GenBank/DDBJ whole genome shotgun (WGS) entry which is preliminary data.</text>
</comment>
<name>A0A4Q0YI83_9GAMM</name>
<reference evidence="2 3" key="1">
    <citation type="submission" date="2017-10" db="EMBL/GenBank/DDBJ databases">
        <title>Nyctiphanis sp. nov., isolated from the stomach of the euphausiid Nyctiphanes simplex (Hansen, 1911) in the Gulf of California.</title>
        <authorList>
            <person name="Gomez-Gil B."/>
            <person name="Aguilar-Mendez M."/>
            <person name="Lopez-Cortes A."/>
            <person name="Gomez-Gutierrez J."/>
            <person name="Roque A."/>
            <person name="Lang E."/>
            <person name="Gonzalez-Castillo A."/>
        </authorList>
    </citation>
    <scope>NUCLEOTIDE SEQUENCE [LARGE SCALE GENOMIC DNA]</scope>
    <source>
        <strain evidence="2 3">CAIM 600</strain>
    </source>
</reference>
<evidence type="ECO:0000313" key="2">
    <source>
        <dbReference type="EMBL" id="RXJ70410.1"/>
    </source>
</evidence>
<keyword evidence="1" id="KW-0732">Signal</keyword>
<dbReference type="RefSeq" id="WP_129124260.1">
    <property type="nucleotide sequence ID" value="NZ_PEIB01000050.1"/>
</dbReference>
<evidence type="ECO:0008006" key="4">
    <source>
        <dbReference type="Google" id="ProtNLM"/>
    </source>
</evidence>
<evidence type="ECO:0000256" key="1">
    <source>
        <dbReference type="SAM" id="SignalP"/>
    </source>
</evidence>